<keyword evidence="4" id="KW-0547">Nucleotide-binding</keyword>
<keyword evidence="2" id="KW-0808">Transferase</keyword>
<dbReference type="Pfam" id="PF00480">
    <property type="entry name" value="ROK"/>
    <property type="match status" value="1"/>
</dbReference>
<keyword evidence="7" id="KW-0067">ATP-binding</keyword>
<dbReference type="EC" id="2.7.1.59" evidence="1"/>
<dbReference type="EMBL" id="JBEQCT010000003">
    <property type="protein sequence ID" value="MFM2485349.1"/>
    <property type="molecule type" value="Genomic_DNA"/>
</dbReference>
<accession>A0ABW9G7I0</accession>
<organism evidence="10 11">
    <name type="scientific">Celerinatantimonas yamalensis</name>
    <dbReference type="NCBI Taxonomy" id="559956"/>
    <lineage>
        <taxon>Bacteria</taxon>
        <taxon>Pseudomonadati</taxon>
        <taxon>Pseudomonadota</taxon>
        <taxon>Gammaproteobacteria</taxon>
        <taxon>Celerinatantimonadaceae</taxon>
        <taxon>Celerinatantimonas</taxon>
    </lineage>
</organism>
<evidence type="ECO:0000256" key="1">
    <source>
        <dbReference type="ARBA" id="ARBA00012122"/>
    </source>
</evidence>
<dbReference type="Proteomes" id="UP001629953">
    <property type="component" value="Unassembled WGS sequence"/>
</dbReference>
<keyword evidence="8" id="KW-0119">Carbohydrate metabolism</keyword>
<evidence type="ECO:0000256" key="7">
    <source>
        <dbReference type="ARBA" id="ARBA00022840"/>
    </source>
</evidence>
<dbReference type="InterPro" id="IPR000600">
    <property type="entry name" value="ROK"/>
</dbReference>
<name>A0ABW9G7I0_9GAMM</name>
<dbReference type="InterPro" id="IPR049874">
    <property type="entry name" value="ROK_cs"/>
</dbReference>
<comment type="caution">
    <text evidence="10">The sequence shown here is derived from an EMBL/GenBank/DDBJ whole genome shotgun (WGS) entry which is preliminary data.</text>
</comment>
<evidence type="ECO:0000256" key="9">
    <source>
        <dbReference type="ARBA" id="ARBA00049065"/>
    </source>
</evidence>
<dbReference type="RefSeq" id="WP_408623564.1">
    <property type="nucleotide sequence ID" value="NZ_JBEQCT010000003.1"/>
</dbReference>
<comment type="catalytic activity">
    <reaction evidence="9">
        <text>N-acetyl-D-glucosamine + ATP = N-acetyl-D-glucosamine 6-phosphate + ADP + H(+)</text>
        <dbReference type="Rhea" id="RHEA:17417"/>
        <dbReference type="ChEBI" id="CHEBI:15378"/>
        <dbReference type="ChEBI" id="CHEBI:30616"/>
        <dbReference type="ChEBI" id="CHEBI:57513"/>
        <dbReference type="ChEBI" id="CHEBI:456216"/>
        <dbReference type="ChEBI" id="CHEBI:506227"/>
        <dbReference type="EC" id="2.7.1.59"/>
    </reaction>
</comment>
<keyword evidence="6" id="KW-0862">Zinc</keyword>
<dbReference type="PANTHER" id="PTHR18964">
    <property type="entry name" value="ROK (REPRESSOR, ORF, KINASE) FAMILY"/>
    <property type="match status" value="1"/>
</dbReference>
<evidence type="ECO:0000256" key="4">
    <source>
        <dbReference type="ARBA" id="ARBA00022741"/>
    </source>
</evidence>
<gene>
    <name evidence="10" type="ORF">ABUE30_09790</name>
</gene>
<dbReference type="SUPFAM" id="SSF53067">
    <property type="entry name" value="Actin-like ATPase domain"/>
    <property type="match status" value="1"/>
</dbReference>
<sequence>MQLQPVICADIGGSFIKFGVSTAFGQVQFLEQRPNPATDWQALCHTLAELITCHRSQYPDDAPVAISTTGVVDRQQDRVTAGNISAYQGHRIQYELSQCLGRVVRVANDADCFTLAEALVGHAREQPIVLGAIIGTGIGGGLVINGQIIEGRNGITAEWGHAPITRTVITINHQPITIARQPCGCGQTGCLDTLAGARGLERLHQLLHHQTLDSRAIIKHWHAGQLQASQTIDGWLQIISEPLAYTLNILGASRVVVGGGLAEETALIRQLDRAVRLLTLTGTEQPLIVPGKFYQDGGLIGASLLVRQ</sequence>
<evidence type="ECO:0000256" key="5">
    <source>
        <dbReference type="ARBA" id="ARBA00022777"/>
    </source>
</evidence>
<evidence type="ECO:0000313" key="11">
    <source>
        <dbReference type="Proteomes" id="UP001629953"/>
    </source>
</evidence>
<keyword evidence="5" id="KW-0418">Kinase</keyword>
<dbReference type="PANTHER" id="PTHR18964:SF162">
    <property type="entry name" value="N-ACETYL-D-GLUCOSAMINE KINASE"/>
    <property type="match status" value="1"/>
</dbReference>
<evidence type="ECO:0000256" key="2">
    <source>
        <dbReference type="ARBA" id="ARBA00022679"/>
    </source>
</evidence>
<evidence type="ECO:0000256" key="8">
    <source>
        <dbReference type="ARBA" id="ARBA00023277"/>
    </source>
</evidence>
<evidence type="ECO:0000256" key="6">
    <source>
        <dbReference type="ARBA" id="ARBA00022833"/>
    </source>
</evidence>
<proteinExistence type="predicted"/>
<keyword evidence="11" id="KW-1185">Reference proteome</keyword>
<evidence type="ECO:0000256" key="3">
    <source>
        <dbReference type="ARBA" id="ARBA00022723"/>
    </source>
</evidence>
<protein>
    <recommendedName>
        <fullName evidence="1">N-acetylglucosamine kinase</fullName>
        <ecNumber evidence="1">2.7.1.59</ecNumber>
    </recommendedName>
</protein>
<reference evidence="10 11" key="1">
    <citation type="journal article" date="2013" name="Int. J. Syst. Evol. Microbiol.">
        <title>Celerinatantimonas yamalensis sp. nov., a cold-adapted diazotrophic bacterium from a cold permafrost brine.</title>
        <authorList>
            <person name="Shcherbakova V."/>
            <person name="Chuvilskaya N."/>
            <person name="Rivkina E."/>
            <person name="Demidov N."/>
            <person name="Uchaeva V."/>
            <person name="Suetin S."/>
            <person name="Suzina N."/>
            <person name="Gilichinsky D."/>
        </authorList>
    </citation>
    <scope>NUCLEOTIDE SEQUENCE [LARGE SCALE GENOMIC DNA]</scope>
    <source>
        <strain evidence="10 11">C7</strain>
    </source>
</reference>
<dbReference type="InterPro" id="IPR043129">
    <property type="entry name" value="ATPase_NBD"/>
</dbReference>
<keyword evidence="3" id="KW-0479">Metal-binding</keyword>
<dbReference type="Gene3D" id="3.30.420.40">
    <property type="match status" value="2"/>
</dbReference>
<dbReference type="PROSITE" id="PS01125">
    <property type="entry name" value="ROK"/>
    <property type="match status" value="1"/>
</dbReference>
<evidence type="ECO:0000313" key="10">
    <source>
        <dbReference type="EMBL" id="MFM2485349.1"/>
    </source>
</evidence>